<protein>
    <submittedName>
        <fullName evidence="2">Class I SAM-dependent methyltransferase</fullName>
    </submittedName>
</protein>
<accession>A0A4Y8RJU3</accession>
<dbReference type="AlphaFoldDB" id="A0A4Y8RJU3"/>
<keyword evidence="2" id="KW-0489">Methyltransferase</keyword>
<dbReference type="GO" id="GO:0032259">
    <property type="term" value="P:methylation"/>
    <property type="evidence" value="ECO:0007669"/>
    <property type="project" value="UniProtKB-KW"/>
</dbReference>
<keyword evidence="2" id="KW-0808">Transferase</keyword>
<reference evidence="2 3" key="1">
    <citation type="submission" date="2019-03" db="EMBL/GenBank/DDBJ databases">
        <title>Jiella endophytica sp. nov., a novel endophytic bacterium isolated from root of Ficus microcarpa Linn. f.</title>
        <authorList>
            <person name="Tuo L."/>
        </authorList>
    </citation>
    <scope>NUCLEOTIDE SEQUENCE [LARGE SCALE GENOMIC DNA]</scope>
    <source>
        <strain evidence="2 3">CBS5Q-3</strain>
    </source>
</reference>
<evidence type="ECO:0000313" key="3">
    <source>
        <dbReference type="Proteomes" id="UP000298179"/>
    </source>
</evidence>
<evidence type="ECO:0000313" key="2">
    <source>
        <dbReference type="EMBL" id="TFF23002.1"/>
    </source>
</evidence>
<feature type="domain" description="Methyltransferase" evidence="1">
    <location>
        <begin position="41"/>
        <end position="129"/>
    </location>
</feature>
<sequence length="267" mass="27978">MSGFAAEWLALREPADRQARDASLLRRAADWLTEGGGRATVLDLGCGSGSTLAALQPLLASASTVWRLLDDDPVLLAFAMERAEQLGAEAETRLADLSDVAAIPLEGVRLATASALFDLASRDFIEAIAERLTAASVGLYAALNYDGSTVFSPSHPLDGIVLAGFNRHQLRPKGLGSGASLGPAAARALARALEARGYAVTIAESPWRLASEDAALARAHVEGMADAVGELDVIDAEELEAWRQMRIDSAAGGRTIVGHLDILALPD</sequence>
<keyword evidence="3" id="KW-1185">Reference proteome</keyword>
<dbReference type="SUPFAM" id="SSF53335">
    <property type="entry name" value="S-adenosyl-L-methionine-dependent methyltransferases"/>
    <property type="match status" value="1"/>
</dbReference>
<dbReference type="Proteomes" id="UP000298179">
    <property type="component" value="Unassembled WGS sequence"/>
</dbReference>
<organism evidence="2 3">
    <name type="scientific">Jiella endophytica</name>
    <dbReference type="NCBI Taxonomy" id="2558362"/>
    <lineage>
        <taxon>Bacteria</taxon>
        <taxon>Pseudomonadati</taxon>
        <taxon>Pseudomonadota</taxon>
        <taxon>Alphaproteobacteria</taxon>
        <taxon>Hyphomicrobiales</taxon>
        <taxon>Aurantimonadaceae</taxon>
        <taxon>Jiella</taxon>
    </lineage>
</organism>
<dbReference type="Pfam" id="PF13649">
    <property type="entry name" value="Methyltransf_25"/>
    <property type="match status" value="1"/>
</dbReference>
<evidence type="ECO:0000259" key="1">
    <source>
        <dbReference type="Pfam" id="PF13649"/>
    </source>
</evidence>
<dbReference type="OrthoDB" id="7273451at2"/>
<dbReference type="EMBL" id="SOZD01000003">
    <property type="protein sequence ID" value="TFF23002.1"/>
    <property type="molecule type" value="Genomic_DNA"/>
</dbReference>
<proteinExistence type="predicted"/>
<gene>
    <name evidence="2" type="ORF">E3C22_11170</name>
</gene>
<name>A0A4Y8RJU3_9HYPH</name>
<dbReference type="Gene3D" id="3.40.50.150">
    <property type="entry name" value="Vaccinia Virus protein VP39"/>
    <property type="match status" value="1"/>
</dbReference>
<dbReference type="GO" id="GO:0008168">
    <property type="term" value="F:methyltransferase activity"/>
    <property type="evidence" value="ECO:0007669"/>
    <property type="project" value="UniProtKB-KW"/>
</dbReference>
<comment type="caution">
    <text evidence="2">The sequence shown here is derived from an EMBL/GenBank/DDBJ whole genome shotgun (WGS) entry which is preliminary data.</text>
</comment>
<dbReference type="RefSeq" id="WP_134762102.1">
    <property type="nucleotide sequence ID" value="NZ_SOZD01000003.1"/>
</dbReference>
<dbReference type="InterPro" id="IPR029063">
    <property type="entry name" value="SAM-dependent_MTases_sf"/>
</dbReference>
<dbReference type="InterPro" id="IPR041698">
    <property type="entry name" value="Methyltransf_25"/>
</dbReference>